<feature type="non-terminal residue" evidence="2">
    <location>
        <position position="324"/>
    </location>
</feature>
<dbReference type="Proteomes" id="UP000799324">
    <property type="component" value="Unassembled WGS sequence"/>
</dbReference>
<gene>
    <name evidence="2" type="ORF">K491DRAFT_585925</name>
</gene>
<dbReference type="InterPro" id="IPR052895">
    <property type="entry name" value="HetReg/Transcr_Mod"/>
</dbReference>
<reference evidence="2" key="1">
    <citation type="journal article" date="2020" name="Stud. Mycol.">
        <title>101 Dothideomycetes genomes: a test case for predicting lifestyles and emergence of pathogens.</title>
        <authorList>
            <person name="Haridas S."/>
            <person name="Albert R."/>
            <person name="Binder M."/>
            <person name="Bloem J."/>
            <person name="Labutti K."/>
            <person name="Salamov A."/>
            <person name="Andreopoulos B."/>
            <person name="Baker S."/>
            <person name="Barry K."/>
            <person name="Bills G."/>
            <person name="Bluhm B."/>
            <person name="Cannon C."/>
            <person name="Castanera R."/>
            <person name="Culley D."/>
            <person name="Daum C."/>
            <person name="Ezra D."/>
            <person name="Gonzalez J."/>
            <person name="Henrissat B."/>
            <person name="Kuo A."/>
            <person name="Liang C."/>
            <person name="Lipzen A."/>
            <person name="Lutzoni F."/>
            <person name="Magnuson J."/>
            <person name="Mondo S."/>
            <person name="Nolan M."/>
            <person name="Ohm R."/>
            <person name="Pangilinan J."/>
            <person name="Park H.-J."/>
            <person name="Ramirez L."/>
            <person name="Alfaro M."/>
            <person name="Sun H."/>
            <person name="Tritt A."/>
            <person name="Yoshinaga Y."/>
            <person name="Zwiers L.-H."/>
            <person name="Turgeon B."/>
            <person name="Goodwin S."/>
            <person name="Spatafora J."/>
            <person name="Crous P."/>
            <person name="Grigoriev I."/>
        </authorList>
    </citation>
    <scope>NUCLEOTIDE SEQUENCE</scope>
    <source>
        <strain evidence="2">CBS 122681</strain>
    </source>
</reference>
<evidence type="ECO:0000313" key="2">
    <source>
        <dbReference type="EMBL" id="KAF2662109.1"/>
    </source>
</evidence>
<proteinExistence type="predicted"/>
<keyword evidence="3" id="KW-1185">Reference proteome</keyword>
<dbReference type="OrthoDB" id="2157530at2759"/>
<dbReference type="Pfam" id="PF06985">
    <property type="entry name" value="HET"/>
    <property type="match status" value="1"/>
</dbReference>
<dbReference type="InterPro" id="IPR010730">
    <property type="entry name" value="HET"/>
</dbReference>
<accession>A0A6A6TPU8</accession>
<organism evidence="2 3">
    <name type="scientific">Lophiostoma macrostomum CBS 122681</name>
    <dbReference type="NCBI Taxonomy" id="1314788"/>
    <lineage>
        <taxon>Eukaryota</taxon>
        <taxon>Fungi</taxon>
        <taxon>Dikarya</taxon>
        <taxon>Ascomycota</taxon>
        <taxon>Pezizomycotina</taxon>
        <taxon>Dothideomycetes</taxon>
        <taxon>Pleosporomycetidae</taxon>
        <taxon>Pleosporales</taxon>
        <taxon>Lophiostomataceae</taxon>
        <taxon>Lophiostoma</taxon>
    </lineage>
</organism>
<protein>
    <submittedName>
        <fullName evidence="2">HET-domain-containing protein</fullName>
    </submittedName>
</protein>
<feature type="domain" description="Heterokaryon incompatibility" evidence="1">
    <location>
        <begin position="58"/>
        <end position="207"/>
    </location>
</feature>
<dbReference type="PANTHER" id="PTHR24148">
    <property type="entry name" value="ANKYRIN REPEAT DOMAIN-CONTAINING PROTEIN 39 HOMOLOG-RELATED"/>
    <property type="match status" value="1"/>
</dbReference>
<name>A0A6A6TPU8_9PLEO</name>
<dbReference type="EMBL" id="MU004290">
    <property type="protein sequence ID" value="KAF2662109.1"/>
    <property type="molecule type" value="Genomic_DNA"/>
</dbReference>
<sequence>MDPSSPPPQLYTYNRIPSTHIRILVLSPAPDLTSPLRASLETHAAVCLDTKLPIPLTYDAVSYFWGTAKPSVDMVCDEKALRVTPTVNNMLRYLRKGTKERRLWVDAICINQGDGEEKSEQVRGMAYIYSCARKVRIWLGEASEEDGVGLAFEFLKRLPKVAQDSFSKNEYDSRVKNTMNWIDEDGAKEVGKLLSRPWFQRRWVLQEYVLATTLIVQCGMHVMQGEWFKQAIKLMKQPTSRPDGRSRFPKAAQYTLDVFRNITAHRKDMLDLLYTCNKSKCVDERDRLFALNGLVHDKGKVNYRKSWVEIYTSFARRNVVTIDY</sequence>
<evidence type="ECO:0000259" key="1">
    <source>
        <dbReference type="Pfam" id="PF06985"/>
    </source>
</evidence>
<evidence type="ECO:0000313" key="3">
    <source>
        <dbReference type="Proteomes" id="UP000799324"/>
    </source>
</evidence>
<dbReference type="PANTHER" id="PTHR24148:SF64">
    <property type="entry name" value="HETEROKARYON INCOMPATIBILITY DOMAIN-CONTAINING PROTEIN"/>
    <property type="match status" value="1"/>
</dbReference>
<dbReference type="AlphaFoldDB" id="A0A6A6TPU8"/>